<dbReference type="OrthoDB" id="412869at2759"/>
<accession>A0A2G5CYC0</accession>
<protein>
    <submittedName>
        <fullName evidence="3">Uncharacterized protein</fullName>
    </submittedName>
</protein>
<dbReference type="Pfam" id="PF00023">
    <property type="entry name" value="Ank"/>
    <property type="match status" value="1"/>
</dbReference>
<feature type="repeat" description="ANK" evidence="1">
    <location>
        <begin position="182"/>
        <end position="214"/>
    </location>
</feature>
<dbReference type="Gene3D" id="1.25.40.20">
    <property type="entry name" value="Ankyrin repeat-containing domain"/>
    <property type="match status" value="2"/>
</dbReference>
<dbReference type="InterPro" id="IPR036770">
    <property type="entry name" value="Ankyrin_rpt-contain_sf"/>
</dbReference>
<evidence type="ECO:0000313" key="3">
    <source>
        <dbReference type="EMBL" id="PIA36259.1"/>
    </source>
</evidence>
<evidence type="ECO:0000313" key="4">
    <source>
        <dbReference type="Proteomes" id="UP000230069"/>
    </source>
</evidence>
<dbReference type="PANTHER" id="PTHR46224:SF67">
    <property type="entry name" value="HSP70-HSP90 ORGANIZING PROTEIN 3-LIKE"/>
    <property type="match status" value="1"/>
</dbReference>
<dbReference type="SMART" id="SM00028">
    <property type="entry name" value="TPR"/>
    <property type="match status" value="2"/>
</dbReference>
<dbReference type="PROSITE" id="PS50297">
    <property type="entry name" value="ANK_REP_REGION"/>
    <property type="match status" value="3"/>
</dbReference>
<dbReference type="PRINTS" id="PR01415">
    <property type="entry name" value="ANKYRIN"/>
</dbReference>
<feature type="repeat" description="ANK" evidence="1">
    <location>
        <begin position="85"/>
        <end position="117"/>
    </location>
</feature>
<dbReference type="PROSITE" id="PS50005">
    <property type="entry name" value="TPR"/>
    <property type="match status" value="1"/>
</dbReference>
<dbReference type="InterPro" id="IPR051616">
    <property type="entry name" value="Cul2-RING_E3_ligase_SR"/>
</dbReference>
<dbReference type="EMBL" id="KZ305051">
    <property type="protein sequence ID" value="PIA36259.1"/>
    <property type="molecule type" value="Genomic_DNA"/>
</dbReference>
<feature type="repeat" description="ANK" evidence="1">
    <location>
        <begin position="117"/>
        <end position="149"/>
    </location>
</feature>
<dbReference type="PROSITE" id="PS50088">
    <property type="entry name" value="ANK_REPEAT"/>
    <property type="match status" value="4"/>
</dbReference>
<dbReference type="SMART" id="SM00248">
    <property type="entry name" value="ANK"/>
    <property type="match status" value="6"/>
</dbReference>
<dbReference type="AlphaFoldDB" id="A0A2G5CYC0"/>
<gene>
    <name evidence="3" type="ORF">AQUCO_03400278v1</name>
</gene>
<evidence type="ECO:0000256" key="1">
    <source>
        <dbReference type="PROSITE-ProRule" id="PRU00023"/>
    </source>
</evidence>
<dbReference type="Gene3D" id="1.25.40.10">
    <property type="entry name" value="Tetratricopeptide repeat domain"/>
    <property type="match status" value="1"/>
</dbReference>
<keyword evidence="2" id="KW-0802">TPR repeat</keyword>
<dbReference type="STRING" id="218851.A0A2G5CYC0"/>
<reference evidence="3 4" key="1">
    <citation type="submission" date="2017-09" db="EMBL/GenBank/DDBJ databases">
        <title>WGS assembly of Aquilegia coerulea Goldsmith.</title>
        <authorList>
            <person name="Hodges S."/>
            <person name="Kramer E."/>
            <person name="Nordborg M."/>
            <person name="Tomkins J."/>
            <person name="Borevitz J."/>
            <person name="Derieg N."/>
            <person name="Yan J."/>
            <person name="Mihaltcheva S."/>
            <person name="Hayes R.D."/>
            <person name="Rokhsar D."/>
        </authorList>
    </citation>
    <scope>NUCLEOTIDE SEQUENCE [LARGE SCALE GENOMIC DNA]</scope>
    <source>
        <strain evidence="4">cv. Goldsmith</strain>
    </source>
</reference>
<evidence type="ECO:0000256" key="2">
    <source>
        <dbReference type="PROSITE-ProRule" id="PRU00339"/>
    </source>
</evidence>
<dbReference type="InterPro" id="IPR002110">
    <property type="entry name" value="Ankyrin_rpt"/>
</dbReference>
<dbReference type="Proteomes" id="UP000230069">
    <property type="component" value="Unassembled WGS sequence"/>
</dbReference>
<proteinExistence type="predicted"/>
<dbReference type="Pfam" id="PF12796">
    <property type="entry name" value="Ank_2"/>
    <property type="match status" value="2"/>
</dbReference>
<name>A0A2G5CYC0_AQUCA</name>
<feature type="repeat" description="TPR" evidence="2">
    <location>
        <begin position="274"/>
        <end position="307"/>
    </location>
</feature>
<dbReference type="SUPFAM" id="SSF48452">
    <property type="entry name" value="TPR-like"/>
    <property type="match status" value="1"/>
</dbReference>
<dbReference type="InterPro" id="IPR011990">
    <property type="entry name" value="TPR-like_helical_dom_sf"/>
</dbReference>
<dbReference type="PANTHER" id="PTHR46224">
    <property type="entry name" value="ANKYRIN REPEAT FAMILY PROTEIN"/>
    <property type="match status" value="1"/>
</dbReference>
<dbReference type="InParanoid" id="A0A2G5CYC0"/>
<sequence length="413" mass="45267">MASQSGTNLKSQQLLEAASTGNLERLKNLAAQLDDGKGLARTIADTKHLKDGQTALHVAVRNGKLEVFKYLVDDLKLDFESKDGKGFTPLHHAASEGHKQLVQALISRGANVNAEADWGTPLNMAAGNGRHGVVVMLLTHHANPNIGSDGLFTPLAASILATSLLCVSLLIEAGADPNAEACGESPLLLATCERETEIMKFLLKAGADPNVTNDFGMTPLELAAWKGNHQEAQILFPVTSRIPTYSDWSIGGIMRYLRSEEAREQINLKGIGTFKVRKSKGEDAFRKKKYLAAVLWYSKALEIDPNNAIVLSNRSLCWARLKDGDNALSDAEACLMLAHEWPTAYYRAGAAYSILEVSVILCVSLFLDKHSLPFARFIDSASFLCRNKVVAFCFCYVHYCRNLIKQWMSSLRV</sequence>
<dbReference type="SUPFAM" id="SSF48403">
    <property type="entry name" value="Ankyrin repeat"/>
    <property type="match status" value="1"/>
</dbReference>
<feature type="repeat" description="ANK" evidence="1">
    <location>
        <begin position="51"/>
        <end position="73"/>
    </location>
</feature>
<keyword evidence="1" id="KW-0040">ANK repeat</keyword>
<keyword evidence="4" id="KW-1185">Reference proteome</keyword>
<dbReference type="InterPro" id="IPR019734">
    <property type="entry name" value="TPR_rpt"/>
</dbReference>
<organism evidence="3 4">
    <name type="scientific">Aquilegia coerulea</name>
    <name type="common">Rocky mountain columbine</name>
    <dbReference type="NCBI Taxonomy" id="218851"/>
    <lineage>
        <taxon>Eukaryota</taxon>
        <taxon>Viridiplantae</taxon>
        <taxon>Streptophyta</taxon>
        <taxon>Embryophyta</taxon>
        <taxon>Tracheophyta</taxon>
        <taxon>Spermatophyta</taxon>
        <taxon>Magnoliopsida</taxon>
        <taxon>Ranunculales</taxon>
        <taxon>Ranunculaceae</taxon>
        <taxon>Thalictroideae</taxon>
        <taxon>Aquilegia</taxon>
    </lineage>
</organism>